<accession>A0A2U8QUE6</accession>
<dbReference type="KEGG" id="fse:DI487_07435"/>
<name>A0A2U8QUE6_9FLAO</name>
<feature type="transmembrane region" description="Helical" evidence="2">
    <location>
        <begin position="46"/>
        <end position="67"/>
    </location>
</feature>
<sequence length="638" mass="71906">MKENKNIERLFQEKFKDFEVQPPQDAWSNIEERLNEKKKKRRVLPFWFKASGIAASLVLGFFLFYFAKDSFFPGIIDRSKPDGGLTNEVPGLVNGKSNTEKTEQQDNEKSGFDQNNPNGVFVQPGEIVTGVDNGRTLNEAGESSSYREDQFVDLEKQQNKRTERGNRSEKNQLVKPSILKKGEALVNNNREENEKAGQNNSDRNSLKWVETEPLTNNNSGISDHKNKQQEGLILQEEGDYQNDLINELKQQQAEQNIADAKTNKTNYQKGKIAIEEDNDGLVNGQGVNNTIVQNNNNGKEKTNVEELLNQINTGEELTEGVIDFNKNEIDGIAEFDNNVKVIDSSLFNNKVLADLEKQIVQDSSQVAEVLKEENALEKLLKEKEEGKNADEKEKEEKRNKWAVSTSAAPVYFNSLTEGSPLDEQFASNTKSYQTSLSYGVGVQYQVTPKLALRAGINNLALSYDTQNVYHSSVLKRSIGTQQLAESTLHVDRTQAAQSVVLYNKSANVYGDVENFTQDEIGSLNQQIGYIEVPFELTYKLLDKKFGIEVIGGMSTLFLQQNEVKLLSEGMEMDFGKANNLNNIHFSSNVGLGFKYVFFKSFQANLQPMFKYQINTFSENAGNFKPYAIGLYTGISYHF</sequence>
<feature type="region of interest" description="Disordered" evidence="1">
    <location>
        <begin position="79"/>
        <end position="207"/>
    </location>
</feature>
<reference evidence="3 4" key="1">
    <citation type="submission" date="2018-05" db="EMBL/GenBank/DDBJ databases">
        <title>Flavobacterium sp. MEBiC07310.</title>
        <authorList>
            <person name="Baek K."/>
        </authorList>
    </citation>
    <scope>NUCLEOTIDE SEQUENCE [LARGE SCALE GENOMIC DNA]</scope>
    <source>
        <strain evidence="3 4">MEBiC07310</strain>
    </source>
</reference>
<evidence type="ECO:0000313" key="4">
    <source>
        <dbReference type="Proteomes" id="UP000245429"/>
    </source>
</evidence>
<feature type="compositionally biased region" description="Basic and acidic residues" evidence="1">
    <location>
        <begin position="145"/>
        <end position="172"/>
    </location>
</feature>
<dbReference type="OrthoDB" id="1113942at2"/>
<keyword evidence="2" id="KW-0472">Membrane</keyword>
<dbReference type="RefSeq" id="WP_109569077.1">
    <property type="nucleotide sequence ID" value="NZ_CP029463.1"/>
</dbReference>
<dbReference type="EMBL" id="CP029463">
    <property type="protein sequence ID" value="AWM13709.1"/>
    <property type="molecule type" value="Genomic_DNA"/>
</dbReference>
<organism evidence="3 4">
    <name type="scientific">Flavobacterium sediminis</name>
    <dbReference type="NCBI Taxonomy" id="2201181"/>
    <lineage>
        <taxon>Bacteria</taxon>
        <taxon>Pseudomonadati</taxon>
        <taxon>Bacteroidota</taxon>
        <taxon>Flavobacteriia</taxon>
        <taxon>Flavobacteriales</taxon>
        <taxon>Flavobacteriaceae</taxon>
        <taxon>Flavobacterium</taxon>
    </lineage>
</organism>
<proteinExistence type="predicted"/>
<evidence type="ECO:0000256" key="2">
    <source>
        <dbReference type="SAM" id="Phobius"/>
    </source>
</evidence>
<keyword evidence="4" id="KW-1185">Reference proteome</keyword>
<feature type="compositionally biased region" description="Basic and acidic residues" evidence="1">
    <location>
        <begin position="381"/>
        <end position="399"/>
    </location>
</feature>
<dbReference type="AlphaFoldDB" id="A0A2U8QUE6"/>
<protein>
    <recommendedName>
        <fullName evidence="5">Outer membrane protein beta-barrel domain-containing protein</fullName>
    </recommendedName>
</protein>
<dbReference type="Proteomes" id="UP000245429">
    <property type="component" value="Chromosome"/>
</dbReference>
<keyword evidence="2" id="KW-0812">Transmembrane</keyword>
<feature type="region of interest" description="Disordered" evidence="1">
    <location>
        <begin position="381"/>
        <end position="400"/>
    </location>
</feature>
<evidence type="ECO:0000313" key="3">
    <source>
        <dbReference type="EMBL" id="AWM13709.1"/>
    </source>
</evidence>
<evidence type="ECO:0008006" key="5">
    <source>
        <dbReference type="Google" id="ProtNLM"/>
    </source>
</evidence>
<keyword evidence="2" id="KW-1133">Transmembrane helix</keyword>
<feature type="compositionally biased region" description="Basic and acidic residues" evidence="1">
    <location>
        <begin position="98"/>
        <end position="111"/>
    </location>
</feature>
<evidence type="ECO:0000256" key="1">
    <source>
        <dbReference type="SAM" id="MobiDB-lite"/>
    </source>
</evidence>
<gene>
    <name evidence="3" type="ORF">DI487_07435</name>
</gene>